<feature type="region of interest" description="Disordered" evidence="8">
    <location>
        <begin position="1"/>
        <end position="23"/>
    </location>
</feature>
<evidence type="ECO:0000256" key="5">
    <source>
        <dbReference type="ARBA" id="ARBA00023274"/>
    </source>
</evidence>
<comment type="subunit">
    <text evidence="6">Part of the 30S ribosomal subunit. Forms a tight heterodimer with protein bS6.</text>
</comment>
<keyword evidence="4 6" id="KW-0689">Ribosomal protein</keyword>
<comment type="caution">
    <text evidence="9">The sequence shown here is derived from an EMBL/GenBank/DDBJ whole genome shotgun (WGS) entry which is preliminary data.</text>
</comment>
<dbReference type="PANTHER" id="PTHR13479">
    <property type="entry name" value="30S RIBOSOMAL PROTEIN S18"/>
    <property type="match status" value="1"/>
</dbReference>
<keyword evidence="3 6" id="KW-0694">RNA-binding</keyword>
<accession>H1Q2D5</accession>
<proteinExistence type="inferred from homology"/>
<gene>
    <name evidence="6" type="primary">rpsR</name>
    <name evidence="9" type="ORF">HMPREF9140_01073</name>
</gene>
<dbReference type="STRING" id="883158.HMPREF9140_01073"/>
<dbReference type="Gene3D" id="4.10.640.10">
    <property type="entry name" value="Ribosomal protein S18"/>
    <property type="match status" value="1"/>
</dbReference>
<dbReference type="eggNOG" id="COG0238">
    <property type="taxonomic scope" value="Bacteria"/>
</dbReference>
<dbReference type="PATRIC" id="fig|883158.3.peg.1083"/>
<dbReference type="GO" id="GO:0003735">
    <property type="term" value="F:structural constituent of ribosome"/>
    <property type="evidence" value="ECO:0007669"/>
    <property type="project" value="InterPro"/>
</dbReference>
<evidence type="ECO:0000313" key="9">
    <source>
        <dbReference type="EMBL" id="EHO71205.1"/>
    </source>
</evidence>
<dbReference type="GO" id="GO:0006412">
    <property type="term" value="P:translation"/>
    <property type="evidence" value="ECO:0007669"/>
    <property type="project" value="UniProtKB-UniRule"/>
</dbReference>
<evidence type="ECO:0000313" key="10">
    <source>
        <dbReference type="Proteomes" id="UP000016023"/>
    </source>
</evidence>
<keyword evidence="10" id="KW-1185">Reference proteome</keyword>
<comment type="similarity">
    <text evidence="1 6 7">Belongs to the bacterial ribosomal protein bS18 family.</text>
</comment>
<evidence type="ECO:0000256" key="4">
    <source>
        <dbReference type="ARBA" id="ARBA00022980"/>
    </source>
</evidence>
<keyword evidence="5 6" id="KW-0687">Ribonucleoprotein</keyword>
<evidence type="ECO:0000256" key="6">
    <source>
        <dbReference type="HAMAP-Rule" id="MF_00270"/>
    </source>
</evidence>
<keyword evidence="2 6" id="KW-0699">rRNA-binding</keyword>
<dbReference type="Proteomes" id="UP000016023">
    <property type="component" value="Unassembled WGS sequence"/>
</dbReference>
<comment type="function">
    <text evidence="6">Binds as a heterodimer with protein bS6 to the central domain of the 16S rRNA, where it helps stabilize the platform of the 30S subunit.</text>
</comment>
<dbReference type="GO" id="GO:0070181">
    <property type="term" value="F:small ribosomal subunit rRNA binding"/>
    <property type="evidence" value="ECO:0007669"/>
    <property type="project" value="TreeGrafter"/>
</dbReference>
<dbReference type="AlphaFoldDB" id="H1Q2D5"/>
<evidence type="ECO:0000256" key="7">
    <source>
        <dbReference type="RuleBase" id="RU003910"/>
    </source>
</evidence>
<dbReference type="InterPro" id="IPR001648">
    <property type="entry name" value="Ribosomal_bS18"/>
</dbReference>
<feature type="compositionally biased region" description="Polar residues" evidence="8">
    <location>
        <begin position="1"/>
        <end position="10"/>
    </location>
</feature>
<name>H1Q2D5_9BACT</name>
<dbReference type="PANTHER" id="PTHR13479:SF40">
    <property type="entry name" value="SMALL RIBOSOMAL SUBUNIT PROTEIN BS18M"/>
    <property type="match status" value="1"/>
</dbReference>
<evidence type="ECO:0000256" key="2">
    <source>
        <dbReference type="ARBA" id="ARBA00022730"/>
    </source>
</evidence>
<dbReference type="GO" id="GO:0022627">
    <property type="term" value="C:cytosolic small ribosomal subunit"/>
    <property type="evidence" value="ECO:0007669"/>
    <property type="project" value="TreeGrafter"/>
</dbReference>
<dbReference type="NCBIfam" id="TIGR00165">
    <property type="entry name" value="S18"/>
    <property type="match status" value="1"/>
</dbReference>
<protein>
    <recommendedName>
        <fullName evidence="6">Small ribosomal subunit protein bS18</fullName>
    </recommendedName>
</protein>
<dbReference type="HOGENOM" id="CLU_148710_2_0_10"/>
<organism evidence="9 10">
    <name type="scientific">Prevotella micans F0438</name>
    <dbReference type="NCBI Taxonomy" id="883158"/>
    <lineage>
        <taxon>Bacteria</taxon>
        <taxon>Pseudomonadati</taxon>
        <taxon>Bacteroidota</taxon>
        <taxon>Bacteroidia</taxon>
        <taxon>Bacteroidales</taxon>
        <taxon>Prevotellaceae</taxon>
        <taxon>Prevotella</taxon>
    </lineage>
</organism>
<dbReference type="PRINTS" id="PR00974">
    <property type="entry name" value="RIBOSOMALS18"/>
</dbReference>
<evidence type="ECO:0000256" key="3">
    <source>
        <dbReference type="ARBA" id="ARBA00022884"/>
    </source>
</evidence>
<reference evidence="9 10" key="1">
    <citation type="submission" date="2011-12" db="EMBL/GenBank/DDBJ databases">
        <title>The Genome Sequence of Prevotella micans F0438.</title>
        <authorList>
            <consortium name="The Broad Institute Genome Sequencing Platform"/>
            <person name="Earl A."/>
            <person name="Ward D."/>
            <person name="Feldgarden M."/>
            <person name="Gevers D."/>
            <person name="Izard J."/>
            <person name="Baranova O.V."/>
            <person name="Blanton J.M."/>
            <person name="Wade W.G."/>
            <person name="Dewhirst F.E."/>
            <person name="Young S.K."/>
            <person name="Zeng Q."/>
            <person name="Gargeya S."/>
            <person name="Fitzgerald M."/>
            <person name="Haas B."/>
            <person name="Abouelleil A."/>
            <person name="Alvarado L."/>
            <person name="Arachchi H.M."/>
            <person name="Berlin A."/>
            <person name="Chapman S.B."/>
            <person name="Gearin G."/>
            <person name="Goldberg J."/>
            <person name="Griggs A."/>
            <person name="Gujja S."/>
            <person name="Hansen M."/>
            <person name="Heiman D."/>
            <person name="Howarth C."/>
            <person name="Larimer J."/>
            <person name="Lui A."/>
            <person name="MacDonald P.J.P."/>
            <person name="McCowen C."/>
            <person name="Montmayeur A."/>
            <person name="Murphy C."/>
            <person name="Neiman D."/>
            <person name="Pearson M."/>
            <person name="Priest M."/>
            <person name="Roberts A."/>
            <person name="Saif S."/>
            <person name="Shea T."/>
            <person name="Sisk P."/>
            <person name="Stolte C."/>
            <person name="Sykes S."/>
            <person name="Wortman J."/>
            <person name="Nusbaum C."/>
            <person name="Birren B."/>
        </authorList>
    </citation>
    <scope>NUCLEOTIDE SEQUENCE [LARGE SCALE GENOMIC DNA]</scope>
    <source>
        <strain evidence="9 10">F0438</strain>
    </source>
</reference>
<dbReference type="HAMAP" id="MF_00270">
    <property type="entry name" value="Ribosomal_bS18"/>
    <property type="match status" value="1"/>
</dbReference>
<evidence type="ECO:0000256" key="1">
    <source>
        <dbReference type="ARBA" id="ARBA00005589"/>
    </source>
</evidence>
<evidence type="ECO:0000256" key="8">
    <source>
        <dbReference type="SAM" id="MobiDB-lite"/>
    </source>
</evidence>
<dbReference type="InterPro" id="IPR036870">
    <property type="entry name" value="Ribosomal_bS18_sf"/>
</dbReference>
<sequence length="108" mass="12836">MQKNAVQNGQKKNRRPKDMVEQKKTEIRYLNAPSIDTKKKKYCRFKKSGIKYIDYKDAEFLKKFLNEQGKILPRRITGTSLKYQRRVAQAIKRARQIALLPYVTDLMK</sequence>
<dbReference type="EMBL" id="AGWK01000029">
    <property type="protein sequence ID" value="EHO71205.1"/>
    <property type="molecule type" value="Genomic_DNA"/>
</dbReference>
<dbReference type="SUPFAM" id="SSF46911">
    <property type="entry name" value="Ribosomal protein S18"/>
    <property type="match status" value="1"/>
</dbReference>
<dbReference type="FunFam" id="4.10.640.10:FF:000004">
    <property type="entry name" value="30S ribosomal protein S18"/>
    <property type="match status" value="1"/>
</dbReference>
<dbReference type="Pfam" id="PF01084">
    <property type="entry name" value="Ribosomal_S18"/>
    <property type="match status" value="1"/>
</dbReference>